<gene>
    <name evidence="4" type="ORF">NIES592_14940</name>
</gene>
<feature type="transmembrane region" description="Helical" evidence="2">
    <location>
        <begin position="104"/>
        <end position="122"/>
    </location>
</feature>
<dbReference type="GO" id="GO:0016020">
    <property type="term" value="C:membrane"/>
    <property type="evidence" value="ECO:0007669"/>
    <property type="project" value="UniProtKB-SubCell"/>
</dbReference>
<protein>
    <recommendedName>
        <fullName evidence="3">Cyanobacterial aminoacyl-tRNA synthetase CAAD domain-containing protein</fullName>
    </recommendedName>
</protein>
<keyword evidence="2" id="KW-0472">Membrane</keyword>
<proteinExistence type="predicted"/>
<keyword evidence="2" id="KW-1133">Transmembrane helix</keyword>
<dbReference type="GO" id="GO:0009579">
    <property type="term" value="C:thylakoid"/>
    <property type="evidence" value="ECO:0007669"/>
    <property type="project" value="InterPro"/>
</dbReference>
<reference evidence="4 5" key="1">
    <citation type="submission" date="2016-11" db="EMBL/GenBank/DDBJ databases">
        <title>Draft Genome Sequences of Nine Cyanobacterial Strains from Diverse Habitats.</title>
        <authorList>
            <person name="Zhu T."/>
            <person name="Hou S."/>
            <person name="Lu X."/>
            <person name="Hess W.R."/>
        </authorList>
    </citation>
    <scope>NUCLEOTIDE SEQUENCE [LARGE SCALE GENOMIC DNA]</scope>
    <source>
        <strain evidence="4 5">NIES-592</strain>
    </source>
</reference>
<evidence type="ECO:0000256" key="2">
    <source>
        <dbReference type="SAM" id="Phobius"/>
    </source>
</evidence>
<dbReference type="Proteomes" id="UP000186391">
    <property type="component" value="Unassembled WGS sequence"/>
</dbReference>
<dbReference type="OrthoDB" id="459910at2"/>
<evidence type="ECO:0000313" key="4">
    <source>
        <dbReference type="EMBL" id="OKH13357.1"/>
    </source>
</evidence>
<feature type="transmembrane region" description="Helical" evidence="2">
    <location>
        <begin position="71"/>
        <end position="92"/>
    </location>
</feature>
<evidence type="ECO:0000256" key="1">
    <source>
        <dbReference type="ARBA" id="ARBA00004141"/>
    </source>
</evidence>
<keyword evidence="5" id="KW-1185">Reference proteome</keyword>
<evidence type="ECO:0000313" key="5">
    <source>
        <dbReference type="Proteomes" id="UP000186391"/>
    </source>
</evidence>
<dbReference type="PANTHER" id="PTHR33222:SF4">
    <property type="entry name" value="PROTEIN CURVATURE THYLAKOID 1A, CHLOROPLASTIC"/>
    <property type="match status" value="1"/>
</dbReference>
<dbReference type="PANTHER" id="PTHR33222">
    <property type="match status" value="1"/>
</dbReference>
<accession>A0A1U7GYB1</accession>
<comment type="subcellular location">
    <subcellularLocation>
        <location evidence="1">Membrane</location>
        <topology evidence="1">Multi-pass membrane protein</topology>
    </subcellularLocation>
</comment>
<name>A0A1U7GYB1_9CYAN</name>
<sequence length="143" mass="16415">METEVQQEQYNDFSSAEAVAAIEGSDSENLPKLPPTQESESQWQLITRELTNFWQEFSQNFNKFFQAYKPLLINLAWLFVAVVAVRVILAVLDAINDIPLAQPVLELVGISYTTWFVFRYLLKDSTRQELVAEIDSVRKQILG</sequence>
<comment type="caution">
    <text evidence="4">The sequence shown here is derived from an EMBL/GenBank/DDBJ whole genome shotgun (WGS) entry which is preliminary data.</text>
</comment>
<dbReference type="EMBL" id="MRCA01000007">
    <property type="protein sequence ID" value="OKH13357.1"/>
    <property type="molecule type" value="Genomic_DNA"/>
</dbReference>
<organism evidence="4 5">
    <name type="scientific">Fischerella major NIES-592</name>
    <dbReference type="NCBI Taxonomy" id="210994"/>
    <lineage>
        <taxon>Bacteria</taxon>
        <taxon>Bacillati</taxon>
        <taxon>Cyanobacteriota</taxon>
        <taxon>Cyanophyceae</taxon>
        <taxon>Nostocales</taxon>
        <taxon>Hapalosiphonaceae</taxon>
        <taxon>Fischerella</taxon>
    </lineage>
</organism>
<dbReference type="AlphaFoldDB" id="A0A1U7GYB1"/>
<keyword evidence="2" id="KW-0812">Transmembrane</keyword>
<dbReference type="RefSeq" id="WP_062247736.1">
    <property type="nucleotide sequence ID" value="NZ_MRCA01000007.1"/>
</dbReference>
<evidence type="ECO:0000259" key="3">
    <source>
        <dbReference type="Pfam" id="PF14159"/>
    </source>
</evidence>
<dbReference type="InterPro" id="IPR033344">
    <property type="entry name" value="CURT1"/>
</dbReference>
<dbReference type="Pfam" id="PF14159">
    <property type="entry name" value="CAAD"/>
    <property type="match status" value="1"/>
</dbReference>
<feature type="domain" description="Cyanobacterial aminoacyl-tRNA synthetase CAAD" evidence="3">
    <location>
        <begin position="60"/>
        <end position="143"/>
    </location>
</feature>
<dbReference type="InterPro" id="IPR025564">
    <property type="entry name" value="CAAD_dom"/>
</dbReference>